<evidence type="ECO:0000313" key="2">
    <source>
        <dbReference type="Proteomes" id="UP001139031"/>
    </source>
</evidence>
<sequence length="280" mass="32271">MYEVPTFMEPRKRCYFTPVLWKALPPQVEREVEEWRILRERFARVRRGEFAALDGLLELYPSLKSHATRMFACNLLGDAGTDEHLQAVETFILEVVWDIDSMCELCHALGLWGRLSAVKAILWAYDRNFPGQCAEGIPAYLTTMLEPEFGAAANYPRKDTLEAFLAYETGVRELWQRRLIELGGPSAYSFFGGPFSVRRVAERFLQMLGTSSYENMMKPYLRQRFEACTGIDCSDFFETNGDLKPLTAAARLEAWLESDAPDRFEPGERYFFGHKIPRRS</sequence>
<proteinExistence type="predicted"/>
<dbReference type="RefSeq" id="WP_224191083.1">
    <property type="nucleotide sequence ID" value="NZ_JAIRAU010000005.1"/>
</dbReference>
<organism evidence="1 2">
    <name type="scientific">Nannocystis pusilla</name>
    <dbReference type="NCBI Taxonomy" id="889268"/>
    <lineage>
        <taxon>Bacteria</taxon>
        <taxon>Pseudomonadati</taxon>
        <taxon>Myxococcota</taxon>
        <taxon>Polyangia</taxon>
        <taxon>Nannocystales</taxon>
        <taxon>Nannocystaceae</taxon>
        <taxon>Nannocystis</taxon>
    </lineage>
</organism>
<keyword evidence="2" id="KW-1185">Reference proteome</keyword>
<dbReference type="Proteomes" id="UP001139031">
    <property type="component" value="Unassembled WGS sequence"/>
</dbReference>
<evidence type="ECO:0000313" key="1">
    <source>
        <dbReference type="EMBL" id="MBZ5709306.1"/>
    </source>
</evidence>
<dbReference type="EMBL" id="JAIRAU010000005">
    <property type="protein sequence ID" value="MBZ5709306.1"/>
    <property type="molecule type" value="Genomic_DNA"/>
</dbReference>
<accession>A0ABS7TMJ0</accession>
<gene>
    <name evidence="1" type="ORF">K7C98_08530</name>
</gene>
<reference evidence="1" key="1">
    <citation type="submission" date="2021-08" db="EMBL/GenBank/DDBJ databases">
        <authorList>
            <person name="Stevens D.C."/>
        </authorList>
    </citation>
    <scope>NUCLEOTIDE SEQUENCE</scope>
    <source>
        <strain evidence="1">DSM 53165</strain>
    </source>
</reference>
<protein>
    <submittedName>
        <fullName evidence="1">Uncharacterized protein</fullName>
    </submittedName>
</protein>
<name>A0ABS7TMJ0_9BACT</name>
<comment type="caution">
    <text evidence="1">The sequence shown here is derived from an EMBL/GenBank/DDBJ whole genome shotgun (WGS) entry which is preliminary data.</text>
</comment>